<protein>
    <submittedName>
        <fullName evidence="1">Uncharacterized protein</fullName>
    </submittedName>
</protein>
<dbReference type="EMBL" id="JAUEPU010000012">
    <property type="protein sequence ID" value="KAK0497899.1"/>
    <property type="molecule type" value="Genomic_DNA"/>
</dbReference>
<dbReference type="SUPFAM" id="SSF48452">
    <property type="entry name" value="TPR-like"/>
    <property type="match status" value="1"/>
</dbReference>
<accession>A0AA39QA25</accession>
<name>A0AA39QA25_9AGAR</name>
<keyword evidence="2" id="KW-1185">Reference proteome</keyword>
<evidence type="ECO:0000313" key="1">
    <source>
        <dbReference type="EMBL" id="KAK0497899.1"/>
    </source>
</evidence>
<evidence type="ECO:0000313" key="2">
    <source>
        <dbReference type="Proteomes" id="UP001175228"/>
    </source>
</evidence>
<gene>
    <name evidence="1" type="ORF">EDD18DRAFT_1382264</name>
</gene>
<dbReference type="Gene3D" id="1.25.40.10">
    <property type="entry name" value="Tetratricopeptide repeat domain"/>
    <property type="match status" value="1"/>
</dbReference>
<dbReference type="Proteomes" id="UP001175228">
    <property type="component" value="Unassembled WGS sequence"/>
</dbReference>
<proteinExistence type="predicted"/>
<dbReference type="InterPro" id="IPR011990">
    <property type="entry name" value="TPR-like_helical_dom_sf"/>
</dbReference>
<comment type="caution">
    <text evidence="1">The sequence shown here is derived from an EMBL/GenBank/DDBJ whole genome shotgun (WGS) entry which is preliminary data.</text>
</comment>
<reference evidence="1" key="1">
    <citation type="submission" date="2023-06" db="EMBL/GenBank/DDBJ databases">
        <authorList>
            <consortium name="Lawrence Berkeley National Laboratory"/>
            <person name="Ahrendt S."/>
            <person name="Sahu N."/>
            <person name="Indic B."/>
            <person name="Wong-Bajracharya J."/>
            <person name="Merenyi Z."/>
            <person name="Ke H.-M."/>
            <person name="Monk M."/>
            <person name="Kocsube S."/>
            <person name="Drula E."/>
            <person name="Lipzen A."/>
            <person name="Balint B."/>
            <person name="Henrissat B."/>
            <person name="Andreopoulos B."/>
            <person name="Martin F.M."/>
            <person name="Harder C.B."/>
            <person name="Rigling D."/>
            <person name="Ford K.L."/>
            <person name="Foster G.D."/>
            <person name="Pangilinan J."/>
            <person name="Papanicolaou A."/>
            <person name="Barry K."/>
            <person name="LaButti K."/>
            <person name="Viragh M."/>
            <person name="Koriabine M."/>
            <person name="Yan M."/>
            <person name="Riley R."/>
            <person name="Champramary S."/>
            <person name="Plett K.L."/>
            <person name="Tsai I.J."/>
            <person name="Slot J."/>
            <person name="Sipos G."/>
            <person name="Plett J."/>
            <person name="Nagy L.G."/>
            <person name="Grigoriev I.V."/>
        </authorList>
    </citation>
    <scope>NUCLEOTIDE SEQUENCE</scope>
    <source>
        <strain evidence="1">HWK02</strain>
    </source>
</reference>
<organism evidence="1 2">
    <name type="scientific">Armillaria luteobubalina</name>
    <dbReference type="NCBI Taxonomy" id="153913"/>
    <lineage>
        <taxon>Eukaryota</taxon>
        <taxon>Fungi</taxon>
        <taxon>Dikarya</taxon>
        <taxon>Basidiomycota</taxon>
        <taxon>Agaricomycotina</taxon>
        <taxon>Agaricomycetes</taxon>
        <taxon>Agaricomycetidae</taxon>
        <taxon>Agaricales</taxon>
        <taxon>Marasmiineae</taxon>
        <taxon>Physalacriaceae</taxon>
        <taxon>Armillaria</taxon>
    </lineage>
</organism>
<dbReference type="AlphaFoldDB" id="A0AA39QA25"/>
<sequence>MADILLHDEAISLLAQFTQDNDSNILSQAIAQLRQALSLEHPPHPDRPLTLNKLGCALKTQHDVSSDLSVLKEAIGFHWECLQYRPKGHENRIQTLNNLAIALRALCVSANDLDASEEAIMLLWEAIMRGWQMSRTLMKEFTQV</sequence>